<accession>A0A4V5NEB3</accession>
<name>A0A4V5NEB3_9PEZI</name>
<dbReference type="OrthoDB" id="5977743at2759"/>
<reference evidence="4 5" key="1">
    <citation type="submission" date="2017-03" db="EMBL/GenBank/DDBJ databases">
        <title>Genomes of endolithic fungi from Antarctica.</title>
        <authorList>
            <person name="Coleine C."/>
            <person name="Masonjones S."/>
            <person name="Stajich J.E."/>
        </authorList>
    </citation>
    <scope>NUCLEOTIDE SEQUENCE [LARGE SCALE GENOMIC DNA]</scope>
    <source>
        <strain evidence="4 5">CCFEE 5187</strain>
    </source>
</reference>
<organism evidence="4 5">
    <name type="scientific">Cryomyces minteri</name>
    <dbReference type="NCBI Taxonomy" id="331657"/>
    <lineage>
        <taxon>Eukaryota</taxon>
        <taxon>Fungi</taxon>
        <taxon>Dikarya</taxon>
        <taxon>Ascomycota</taxon>
        <taxon>Pezizomycotina</taxon>
        <taxon>Dothideomycetes</taxon>
        <taxon>Dothideomycetes incertae sedis</taxon>
        <taxon>Cryomyces</taxon>
    </lineage>
</organism>
<comment type="caution">
    <text evidence="4">The sequence shown here is derived from an EMBL/GenBank/DDBJ whole genome shotgun (WGS) entry which is preliminary data.</text>
</comment>
<keyword evidence="5" id="KW-1185">Reference proteome</keyword>
<protein>
    <submittedName>
        <fullName evidence="4">Uncharacterized protein</fullName>
    </submittedName>
</protein>
<proteinExistence type="predicted"/>
<evidence type="ECO:0000256" key="3">
    <source>
        <dbReference type="SAM" id="Phobius"/>
    </source>
</evidence>
<dbReference type="PANTHER" id="PTHR13315:SF4">
    <property type="entry name" value="METALLOPHOSPHOESTERASE, ISOFORM E"/>
    <property type="match status" value="1"/>
</dbReference>
<feature type="compositionally biased region" description="Polar residues" evidence="2">
    <location>
        <begin position="598"/>
        <end position="607"/>
    </location>
</feature>
<dbReference type="InterPro" id="IPR029052">
    <property type="entry name" value="Metallo-depent_PP-like"/>
</dbReference>
<dbReference type="AlphaFoldDB" id="A0A4V5NEB3"/>
<evidence type="ECO:0000313" key="4">
    <source>
        <dbReference type="EMBL" id="TKA65749.1"/>
    </source>
</evidence>
<keyword evidence="3" id="KW-0812">Transmembrane</keyword>
<dbReference type="Proteomes" id="UP000308768">
    <property type="component" value="Unassembled WGS sequence"/>
</dbReference>
<evidence type="ECO:0000256" key="2">
    <source>
        <dbReference type="SAM" id="MobiDB-lite"/>
    </source>
</evidence>
<sequence>MTSSLPSSSRDYHEDPPGLTQRAVAAITTLVPAPVSDLVHQTALSHNGKGRPNSRGMWWSPHRRLTLPNLLVLAWITVLYWGERLVFKTSVGSCAWEYWERWPSQASPHHLTLIADPQLVDPHTYPGRPWPLSTLTVAYTDQYLRRSYSLMNQKLEPDTIFFLGDLFDGGREWSTYGKEFKKSDEGGRMGWKRYGDRFWLHEYERFGRIFFDHQQLDAGSRKTNQEGRRIIASLPGNHDLGFGNGIQKSVRDRFNTYFGDGNRVDVIGNHTFVSVDSVSLSAQDQPGGDAEIWKPTVDFLEGAQAVKQKAVSKRLKEMKGLSRNRLFKHEVIHPHDLGRQQTEAEVEEEAAAGSGFPTILLTHVPLYRAPGTPCGPLRERSPPSAPGLENDEPNAITVAAGYQYQNVLTSQISQDLVDKIGSVENVFSGDDHDYCEVIHSRYQSDIANDQQTPGMAKGIREITVKSMSWAMGVRKPGFLLVSLWNPVDENGFALGSGGKKQAESSVVKGLAGGETKSAGSGATVQTHLCLLPDQLAIFIRYASLLGITLLCLFGRAMVVAIRSKNHSVGTESPVLPVIEREKPISNGYGYLPPRRRAQSQSTGTDEASSMSSTSSTGNGHLSVRSSNARTRSVSPGGYGLPPPRPAPLIEKVGYYPPPAKDRWEEEDYLGVIDVSGRKPKRRKGKVEVCLREFWASTARVAAFVLLC</sequence>
<evidence type="ECO:0000313" key="5">
    <source>
        <dbReference type="Proteomes" id="UP000308768"/>
    </source>
</evidence>
<dbReference type="GO" id="GO:0006506">
    <property type="term" value="P:GPI anchor biosynthetic process"/>
    <property type="evidence" value="ECO:0007669"/>
    <property type="project" value="InterPro"/>
</dbReference>
<dbReference type="InterPro" id="IPR033308">
    <property type="entry name" value="PGAP5/Cdc1/Ted1"/>
</dbReference>
<dbReference type="GO" id="GO:0005783">
    <property type="term" value="C:endoplasmic reticulum"/>
    <property type="evidence" value="ECO:0007669"/>
    <property type="project" value="TreeGrafter"/>
</dbReference>
<keyword evidence="3" id="KW-1133">Transmembrane helix</keyword>
<dbReference type="EMBL" id="NAJN01001103">
    <property type="protein sequence ID" value="TKA65749.1"/>
    <property type="molecule type" value="Genomic_DNA"/>
</dbReference>
<dbReference type="GO" id="GO:0016020">
    <property type="term" value="C:membrane"/>
    <property type="evidence" value="ECO:0007669"/>
    <property type="project" value="GOC"/>
</dbReference>
<dbReference type="PANTHER" id="PTHR13315">
    <property type="entry name" value="METALLO PHOSPHOESTERASE RELATED"/>
    <property type="match status" value="1"/>
</dbReference>
<feature type="transmembrane region" description="Helical" evidence="3">
    <location>
        <begin position="538"/>
        <end position="558"/>
    </location>
</feature>
<feature type="region of interest" description="Disordered" evidence="2">
    <location>
        <begin position="586"/>
        <end position="644"/>
    </location>
</feature>
<feature type="compositionally biased region" description="Polar residues" evidence="2">
    <location>
        <begin position="617"/>
        <end position="633"/>
    </location>
</feature>
<keyword evidence="1 3" id="KW-0472">Membrane</keyword>
<dbReference type="SUPFAM" id="SSF56300">
    <property type="entry name" value="Metallo-dependent phosphatases"/>
    <property type="match status" value="1"/>
</dbReference>
<evidence type="ECO:0000256" key="1">
    <source>
        <dbReference type="ARBA" id="ARBA00023136"/>
    </source>
</evidence>
<dbReference type="STRING" id="331657.A0A4V5NEB3"/>
<gene>
    <name evidence="4" type="ORF">B0A49_05274</name>
</gene>